<protein>
    <recommendedName>
        <fullName evidence="3">TauD/TfdA-like domain-containing protein</fullName>
    </recommendedName>
</protein>
<feature type="domain" description="TauD/TfdA-like" evidence="3">
    <location>
        <begin position="103"/>
        <end position="344"/>
    </location>
</feature>
<proteinExistence type="predicted"/>
<dbReference type="KEGG" id="sapo:SAPIO_CDS2620"/>
<reference evidence="4 5" key="1">
    <citation type="journal article" date="2014" name="Genome Announc.">
        <title>Draft genome sequence of the pathogenic fungus Scedosporium apiospermum.</title>
        <authorList>
            <person name="Vandeputte P."/>
            <person name="Ghamrawi S."/>
            <person name="Rechenmann M."/>
            <person name="Iltis A."/>
            <person name="Giraud S."/>
            <person name="Fleury M."/>
            <person name="Thornton C."/>
            <person name="Delhaes L."/>
            <person name="Meyer W."/>
            <person name="Papon N."/>
            <person name="Bouchara J.P."/>
        </authorList>
    </citation>
    <scope>NUCLEOTIDE SEQUENCE [LARGE SCALE GENOMIC DNA]</scope>
    <source>
        <strain evidence="4 5">IHEM 14462</strain>
    </source>
</reference>
<dbReference type="Proteomes" id="UP000028545">
    <property type="component" value="Unassembled WGS sequence"/>
</dbReference>
<dbReference type="RefSeq" id="XP_016644969.1">
    <property type="nucleotide sequence ID" value="XM_016785593.1"/>
</dbReference>
<feature type="compositionally biased region" description="Basic and acidic residues" evidence="2">
    <location>
        <begin position="35"/>
        <end position="45"/>
    </location>
</feature>
<dbReference type="HOGENOM" id="CLU_041041_0_0_1"/>
<dbReference type="InterPro" id="IPR050411">
    <property type="entry name" value="AlphaKG_dependent_hydroxylases"/>
</dbReference>
<keyword evidence="5" id="KW-1185">Reference proteome</keyword>
<sequence>MASIALLTRPPAGPGPVTTPNQIAKPAYTGVSEGNEARKEDPLARFPDKLSSPLCWDARSFPKGTGDYIIQFTADDLASIDNAVTSFRALNLKDVAMVCPENFPLAPGLAQKLRDASDIVHNGRGFSVFRGLSPNGRSDEDNVIAFAGVSSYIGRDRHANSNGFAMDHLRDAIRDPKPKGREHVELHPSKMMVPLKFHADRNFADVLALYIKSKAASGGQQYLSSAWTVYNMMKESYPEELRILVQDFPWPGVLNEMPHTTYHPVLFEKDGRILCQLVYRVFEGTTLLNDSQWRALDTFEKCANECAIELDVRPGDIQLVNNLGLLHARRGWIDRPGIERHYYRLGLRDPENMWARPDGYEFVFDNRFVTPKEEQVIPVTDFDPYGLTSLDMDGHG</sequence>
<dbReference type="OMA" id="RDSTNAW"/>
<evidence type="ECO:0000313" key="5">
    <source>
        <dbReference type="Proteomes" id="UP000028545"/>
    </source>
</evidence>
<evidence type="ECO:0000256" key="1">
    <source>
        <dbReference type="ARBA" id="ARBA00023002"/>
    </source>
</evidence>
<dbReference type="AlphaFoldDB" id="A0A084GCV8"/>
<evidence type="ECO:0000313" key="4">
    <source>
        <dbReference type="EMBL" id="KEZ45170.1"/>
    </source>
</evidence>
<feature type="region of interest" description="Disordered" evidence="2">
    <location>
        <begin position="1"/>
        <end position="45"/>
    </location>
</feature>
<dbReference type="InterPro" id="IPR003819">
    <property type="entry name" value="TauD/TfdA-like"/>
</dbReference>
<name>A0A084GCV8_PSEDA</name>
<dbReference type="PANTHER" id="PTHR10696">
    <property type="entry name" value="GAMMA-BUTYROBETAINE HYDROXYLASE-RELATED"/>
    <property type="match status" value="1"/>
</dbReference>
<keyword evidence="1" id="KW-0560">Oxidoreductase</keyword>
<dbReference type="EMBL" id="JOWA01000086">
    <property type="protein sequence ID" value="KEZ45170.1"/>
    <property type="molecule type" value="Genomic_DNA"/>
</dbReference>
<accession>A0A084GCV8</accession>
<dbReference type="Pfam" id="PF02668">
    <property type="entry name" value="TauD"/>
    <property type="match status" value="1"/>
</dbReference>
<dbReference type="InterPro" id="IPR042098">
    <property type="entry name" value="TauD-like_sf"/>
</dbReference>
<dbReference type="GO" id="GO:0016491">
    <property type="term" value="F:oxidoreductase activity"/>
    <property type="evidence" value="ECO:0007669"/>
    <property type="project" value="UniProtKB-KW"/>
</dbReference>
<dbReference type="Gene3D" id="3.60.130.10">
    <property type="entry name" value="Clavaminate synthase-like"/>
    <property type="match status" value="1"/>
</dbReference>
<dbReference type="VEuPathDB" id="FungiDB:SAPIO_CDS2620"/>
<comment type="caution">
    <text evidence="4">The sequence shown here is derived from an EMBL/GenBank/DDBJ whole genome shotgun (WGS) entry which is preliminary data.</text>
</comment>
<gene>
    <name evidence="4" type="ORF">SAPIO_CDS2620</name>
</gene>
<dbReference type="SUPFAM" id="SSF51197">
    <property type="entry name" value="Clavaminate synthase-like"/>
    <property type="match status" value="1"/>
</dbReference>
<dbReference type="OrthoDB" id="272271at2759"/>
<evidence type="ECO:0000256" key="2">
    <source>
        <dbReference type="SAM" id="MobiDB-lite"/>
    </source>
</evidence>
<organism evidence="4 5">
    <name type="scientific">Pseudallescheria apiosperma</name>
    <name type="common">Scedosporium apiospermum</name>
    <dbReference type="NCBI Taxonomy" id="563466"/>
    <lineage>
        <taxon>Eukaryota</taxon>
        <taxon>Fungi</taxon>
        <taxon>Dikarya</taxon>
        <taxon>Ascomycota</taxon>
        <taxon>Pezizomycotina</taxon>
        <taxon>Sordariomycetes</taxon>
        <taxon>Hypocreomycetidae</taxon>
        <taxon>Microascales</taxon>
        <taxon>Microascaceae</taxon>
        <taxon>Scedosporium</taxon>
    </lineage>
</organism>
<dbReference type="PANTHER" id="PTHR10696:SF54">
    <property type="entry name" value="FAMILY OXIDOREDUCTASE, PUTATIVE (AFU_ORTHOLOGUE AFUA_4G13850)-RELATED"/>
    <property type="match status" value="1"/>
</dbReference>
<dbReference type="GeneID" id="27721692"/>
<evidence type="ECO:0000259" key="3">
    <source>
        <dbReference type="Pfam" id="PF02668"/>
    </source>
</evidence>